<dbReference type="RefSeq" id="WP_074538163.1">
    <property type="nucleotide sequence ID" value="NZ_FNBD01000004.1"/>
</dbReference>
<name>A0A1G7GF03_9FLAO</name>
<proteinExistence type="predicted"/>
<dbReference type="Proteomes" id="UP000182114">
    <property type="component" value="Unassembled WGS sequence"/>
</dbReference>
<dbReference type="eggNOG" id="ENOG5032TZ3">
    <property type="taxonomic scope" value="Bacteria"/>
</dbReference>
<reference evidence="2" key="1">
    <citation type="submission" date="2016-10" db="EMBL/GenBank/DDBJ databases">
        <authorList>
            <person name="Varghese N."/>
            <person name="Submissions S."/>
        </authorList>
    </citation>
    <scope>NUCLEOTIDE SEQUENCE [LARGE SCALE GENOMIC DNA]</scope>
    <source>
        <strain evidence="2">DSM 24729</strain>
    </source>
</reference>
<sequence>MILFYAYGSGLGHINRIQSYIQDKNIPFSSCIILTNTKHKNFISPAIKTIYQQDSFFKDSLLFRDTLHQLIETYLIKELVVDVFPSGFYGELQYFDDVPLKKTLLARILKATYFEKQGPPRYDELLVLEKGIDLKHYNYKKVTYAQVPTDLRHSKKEIRIKAPFFYIIHSEPAEEVHQLYKMAKMHQKNGEHIYIQTFCALDDLTNEEGVTVLQNTPPLLSLLEEADKLFTACGFNLFYATEQYRAKQYFMPFKRRYDDQFQRKLLNT</sequence>
<evidence type="ECO:0000313" key="1">
    <source>
        <dbReference type="EMBL" id="SDE86653.1"/>
    </source>
</evidence>
<protein>
    <submittedName>
        <fullName evidence="1">Uncharacterized protein</fullName>
    </submittedName>
</protein>
<evidence type="ECO:0000313" key="2">
    <source>
        <dbReference type="Proteomes" id="UP000182114"/>
    </source>
</evidence>
<gene>
    <name evidence="1" type="ORF">SAMN04487992_104334</name>
</gene>
<dbReference type="AlphaFoldDB" id="A0A1G7GF03"/>
<organism evidence="1 2">
    <name type="scientific">Cellulophaga baltica</name>
    <dbReference type="NCBI Taxonomy" id="76594"/>
    <lineage>
        <taxon>Bacteria</taxon>
        <taxon>Pseudomonadati</taxon>
        <taxon>Bacteroidota</taxon>
        <taxon>Flavobacteriia</taxon>
        <taxon>Flavobacteriales</taxon>
        <taxon>Flavobacteriaceae</taxon>
        <taxon>Cellulophaga</taxon>
    </lineage>
</organism>
<dbReference type="EMBL" id="FNBD01000004">
    <property type="protein sequence ID" value="SDE86653.1"/>
    <property type="molecule type" value="Genomic_DNA"/>
</dbReference>
<accession>A0A1G7GF03</accession>
<keyword evidence="2" id="KW-1185">Reference proteome</keyword>